<dbReference type="InterPro" id="IPR050965">
    <property type="entry name" value="UPF0336/Enoyl-CoA_hydratase"/>
</dbReference>
<comment type="caution">
    <text evidence="3">The sequence shown here is derived from an EMBL/GenBank/DDBJ whole genome shotgun (WGS) entry which is preliminary data.</text>
</comment>
<dbReference type="PANTHER" id="PTHR43437">
    <property type="entry name" value="HYDROXYACYL-THIOESTER DEHYDRATASE TYPE 2, MITOCHONDRIAL-RELATED"/>
    <property type="match status" value="1"/>
</dbReference>
<gene>
    <name evidence="3" type="ORF">PGB27_11790</name>
</gene>
<dbReference type="Gene3D" id="3.10.129.10">
    <property type="entry name" value="Hotdog Thioesterase"/>
    <property type="match status" value="1"/>
</dbReference>
<sequence length="152" mass="16377">MPLDASFAGRSWPAETYEVSLEKVREFAVAIGADDPVHHDRDAARAAGHPDVVAPTTFPVVFTWPATRRVVDDPALGLDFTRVVHRDQSIEVARPLYAGDVVTSTVVVDEIRELAGNDVITFRVDVTDADGAAVLTTRATLVGRAEPEGEQA</sequence>
<organism evidence="3 4">
    <name type="scientific">Actinomycetospora lemnae</name>
    <dbReference type="NCBI Taxonomy" id="3019891"/>
    <lineage>
        <taxon>Bacteria</taxon>
        <taxon>Bacillati</taxon>
        <taxon>Actinomycetota</taxon>
        <taxon>Actinomycetes</taxon>
        <taxon>Pseudonocardiales</taxon>
        <taxon>Pseudonocardiaceae</taxon>
        <taxon>Actinomycetospora</taxon>
    </lineage>
</organism>
<dbReference type="Proteomes" id="UP001300763">
    <property type="component" value="Unassembled WGS sequence"/>
</dbReference>
<reference evidence="3 4" key="1">
    <citation type="submission" date="2023-02" db="EMBL/GenBank/DDBJ databases">
        <title>Genome sequencing required for Actinomycetospora new species description.</title>
        <authorList>
            <person name="Saimee Y."/>
            <person name="Duangmal K."/>
        </authorList>
    </citation>
    <scope>NUCLEOTIDE SEQUENCE [LARGE SCALE GENOMIC DNA]</scope>
    <source>
        <strain evidence="3 4">DW7H6</strain>
    </source>
</reference>
<evidence type="ECO:0000256" key="1">
    <source>
        <dbReference type="HAMAP-Rule" id="MF_00799"/>
    </source>
</evidence>
<feature type="domain" description="FAS1-like dehydratase" evidence="2">
    <location>
        <begin position="7"/>
        <end position="136"/>
    </location>
</feature>
<keyword evidence="4" id="KW-1185">Reference proteome</keyword>
<dbReference type="PIRSF" id="PIRSF018072">
    <property type="entry name" value="UCP018072"/>
    <property type="match status" value="1"/>
</dbReference>
<dbReference type="CDD" id="cd03441">
    <property type="entry name" value="R_hydratase_like"/>
    <property type="match status" value="1"/>
</dbReference>
<dbReference type="HAMAP" id="MF_00799">
    <property type="entry name" value="UPF0336"/>
    <property type="match status" value="1"/>
</dbReference>
<dbReference type="SUPFAM" id="SSF54637">
    <property type="entry name" value="Thioesterase/thiol ester dehydrase-isomerase"/>
    <property type="match status" value="1"/>
</dbReference>
<evidence type="ECO:0000313" key="4">
    <source>
        <dbReference type="Proteomes" id="UP001300763"/>
    </source>
</evidence>
<protein>
    <recommendedName>
        <fullName evidence="1">UPF0336 protein PGB27_11790</fullName>
    </recommendedName>
</protein>
<dbReference type="PANTHER" id="PTHR43437:SF3">
    <property type="entry name" value="HYDROXYACYL-THIOESTER DEHYDRATASE TYPE 2, MITOCHONDRIAL"/>
    <property type="match status" value="1"/>
</dbReference>
<evidence type="ECO:0000259" key="2">
    <source>
        <dbReference type="Pfam" id="PF13452"/>
    </source>
</evidence>
<evidence type="ECO:0000313" key="3">
    <source>
        <dbReference type="EMBL" id="MDD7966026.1"/>
    </source>
</evidence>
<accession>A0ABT5ST81</accession>
<dbReference type="InterPro" id="IPR029069">
    <property type="entry name" value="HotDog_dom_sf"/>
</dbReference>
<proteinExistence type="inferred from homology"/>
<dbReference type="EMBL" id="JAQZAO010000004">
    <property type="protein sequence ID" value="MDD7966026.1"/>
    <property type="molecule type" value="Genomic_DNA"/>
</dbReference>
<dbReference type="Pfam" id="PF13452">
    <property type="entry name" value="FAS1_DH_region"/>
    <property type="match status" value="1"/>
</dbReference>
<dbReference type="InterPro" id="IPR039569">
    <property type="entry name" value="FAS1-like_DH_region"/>
</dbReference>
<dbReference type="RefSeq" id="WP_274200548.1">
    <property type="nucleotide sequence ID" value="NZ_JAQZAO010000004.1"/>
</dbReference>
<comment type="similarity">
    <text evidence="1">Belongs to the UPF0336 family.</text>
</comment>
<dbReference type="InterPro" id="IPR016709">
    <property type="entry name" value="HadA-like"/>
</dbReference>
<name>A0ABT5ST81_9PSEU</name>